<evidence type="ECO:0000313" key="2">
    <source>
        <dbReference type="Proteomes" id="UP001056500"/>
    </source>
</evidence>
<accession>A0ABY4WHQ6</accession>
<organism evidence="1 2">
    <name type="scientific">Brevibacillus ruminantium</name>
    <dbReference type="NCBI Taxonomy" id="2950604"/>
    <lineage>
        <taxon>Bacteria</taxon>
        <taxon>Bacillati</taxon>
        <taxon>Bacillota</taxon>
        <taxon>Bacilli</taxon>
        <taxon>Bacillales</taxon>
        <taxon>Paenibacillaceae</taxon>
        <taxon>Brevibacillus</taxon>
    </lineage>
</organism>
<gene>
    <name evidence="1" type="ORF">NDK47_02570</name>
</gene>
<dbReference type="RefSeq" id="WP_251873351.1">
    <property type="nucleotide sequence ID" value="NZ_CP098755.1"/>
</dbReference>
<proteinExistence type="predicted"/>
<dbReference type="InterPro" id="IPR015942">
    <property type="entry name" value="Asp/Glu/hydantoin_racemase"/>
</dbReference>
<dbReference type="Proteomes" id="UP001056500">
    <property type="component" value="Chromosome"/>
</dbReference>
<reference evidence="1" key="1">
    <citation type="submission" date="2022-06" db="EMBL/GenBank/DDBJ databases">
        <title>Genome sequencing of Brevibacillus sp. BB3-R1.</title>
        <authorList>
            <person name="Heo J."/>
            <person name="Lee D."/>
            <person name="Won M."/>
            <person name="Han B.-H."/>
            <person name="Hong S.-B."/>
            <person name="Kwon S.-W."/>
        </authorList>
    </citation>
    <scope>NUCLEOTIDE SEQUENCE</scope>
    <source>
        <strain evidence="1">BB3-R1</strain>
    </source>
</reference>
<name>A0ABY4WHQ6_9BACL</name>
<sequence length="222" mass="23831">MLGIIRVITLTDPRDVHRHGELIERKYQIPVISECIWDQPTGIYDQETEEIAIPKIIEVAKRLKEKGCQVIGISCAADPALADVRQVVGIPVIGAGSAAAHQAMSVSRKAGVLTILDDAPPLVKQILGDAYIGVKRPEGVRTTLDLQTPEGRKNALKAAKELKEQGAESIVLCCTGFATIGFAEELMETLQLPAMDPIMAIGASASMFLNKQNLIPADGVRA</sequence>
<dbReference type="Gene3D" id="3.40.50.1860">
    <property type="match status" value="2"/>
</dbReference>
<dbReference type="EMBL" id="CP098755">
    <property type="protein sequence ID" value="USG66239.1"/>
    <property type="molecule type" value="Genomic_DNA"/>
</dbReference>
<evidence type="ECO:0000313" key="1">
    <source>
        <dbReference type="EMBL" id="USG66239.1"/>
    </source>
</evidence>
<dbReference type="InterPro" id="IPR001920">
    <property type="entry name" value="Asp/Glu_race"/>
</dbReference>
<dbReference type="Pfam" id="PF01177">
    <property type="entry name" value="Asp_Glu_race"/>
    <property type="match status" value="1"/>
</dbReference>
<keyword evidence="2" id="KW-1185">Reference proteome</keyword>
<protein>
    <submittedName>
        <fullName evidence="1">Aspartate/glutamate racemase family protein</fullName>
    </submittedName>
</protein>